<sequence>MPHSANSRYKNRLLGLLDPQDMSLLSPHLERVELGLRDRLEQRGMPIKFVYFIEEGIGSIVARMAHGRDTEVGLLGHEGMTGTVAVLGGDLAPHECFVQAAGAAMRIPIAPFRDAFEQSPTLQRFLLQFVQCLMMQTSYTALANARLRLEGRLARWLLMCEDRAGTELNITHEFLSIMLGVRRPGVTVAVQILEGNGLIRAMRGKIVIRDREGLIALADGSYGAPEAEYEKLLGSSPVRFKVVATSTAVSP</sequence>
<dbReference type="PANTHER" id="PTHR24567">
    <property type="entry name" value="CRP FAMILY TRANSCRIPTIONAL REGULATORY PROTEIN"/>
    <property type="match status" value="1"/>
</dbReference>
<dbReference type="RefSeq" id="WP_008840313.1">
    <property type="nucleotide sequence ID" value="NZ_AHAM01000303.1"/>
</dbReference>
<dbReference type="AlphaFoldDB" id="H0I2Q6"/>
<dbReference type="EMBL" id="AHAM01000303">
    <property type="protein sequence ID" value="EHK52755.1"/>
    <property type="molecule type" value="Genomic_DNA"/>
</dbReference>
<dbReference type="InterPro" id="IPR050397">
    <property type="entry name" value="Env_Response_Regulators"/>
</dbReference>
<dbReference type="Proteomes" id="UP000003250">
    <property type="component" value="Unassembled WGS sequence"/>
</dbReference>
<accession>H0I2Q6</accession>
<evidence type="ECO:0000256" key="1">
    <source>
        <dbReference type="ARBA" id="ARBA00023015"/>
    </source>
</evidence>
<dbReference type="Gene3D" id="2.60.120.10">
    <property type="entry name" value="Jelly Rolls"/>
    <property type="match status" value="1"/>
</dbReference>
<evidence type="ECO:0000256" key="2">
    <source>
        <dbReference type="ARBA" id="ARBA00023125"/>
    </source>
</evidence>
<dbReference type="Pfam" id="PF13545">
    <property type="entry name" value="HTH_Crp_2"/>
    <property type="match status" value="1"/>
</dbReference>
<name>H0I2Q6_9HYPH</name>
<keyword evidence="3" id="KW-0804">Transcription</keyword>
<dbReference type="InterPro" id="IPR018490">
    <property type="entry name" value="cNMP-bd_dom_sf"/>
</dbReference>
<dbReference type="Gene3D" id="1.10.10.10">
    <property type="entry name" value="Winged helix-like DNA-binding domain superfamily/Winged helix DNA-binding domain"/>
    <property type="match status" value="1"/>
</dbReference>
<dbReference type="Pfam" id="PF00027">
    <property type="entry name" value="cNMP_binding"/>
    <property type="match status" value="1"/>
</dbReference>
<keyword evidence="1" id="KW-0805">Transcription regulation</keyword>
<dbReference type="InterPro" id="IPR000595">
    <property type="entry name" value="cNMP-bd_dom"/>
</dbReference>
<reference evidence="5 6" key="1">
    <citation type="journal article" date="2012" name="J. Bacteriol.">
        <title>Draft Genome Sequence of Mesorhizobium alhagi CCNWXJ12-2T, a Novel Salt-Resistant Species Isolated from the Desert of Northwestern China.</title>
        <authorList>
            <person name="Zhou M."/>
            <person name="Chen W."/>
            <person name="Chen H."/>
            <person name="Wei G."/>
        </authorList>
    </citation>
    <scope>NUCLEOTIDE SEQUENCE [LARGE SCALE GENOMIC DNA]</scope>
    <source>
        <strain evidence="5 6">CCNWXJ12-2</strain>
    </source>
</reference>
<dbReference type="PATRIC" id="fig|1107882.3.peg.6530"/>
<protein>
    <submittedName>
        <fullName evidence="5">Putative Crp/Fnr family transcriptional regulator</fullName>
    </submittedName>
</protein>
<dbReference type="OrthoDB" id="7506088at2"/>
<gene>
    <name evidence="5" type="ORF">MAXJ12_33809</name>
</gene>
<keyword evidence="2" id="KW-0238">DNA-binding</keyword>
<dbReference type="InterPro" id="IPR036390">
    <property type="entry name" value="WH_DNA-bd_sf"/>
</dbReference>
<keyword evidence="6" id="KW-1185">Reference proteome</keyword>
<evidence type="ECO:0000259" key="4">
    <source>
        <dbReference type="PROSITE" id="PS50042"/>
    </source>
</evidence>
<dbReference type="SUPFAM" id="SSF46785">
    <property type="entry name" value="Winged helix' DNA-binding domain"/>
    <property type="match status" value="1"/>
</dbReference>
<dbReference type="GO" id="GO:0003677">
    <property type="term" value="F:DNA binding"/>
    <property type="evidence" value="ECO:0007669"/>
    <property type="project" value="UniProtKB-KW"/>
</dbReference>
<dbReference type="InterPro" id="IPR014710">
    <property type="entry name" value="RmlC-like_jellyroll"/>
</dbReference>
<dbReference type="PROSITE" id="PS50042">
    <property type="entry name" value="CNMP_BINDING_3"/>
    <property type="match status" value="1"/>
</dbReference>
<dbReference type="GO" id="GO:0005829">
    <property type="term" value="C:cytosol"/>
    <property type="evidence" value="ECO:0007669"/>
    <property type="project" value="TreeGrafter"/>
</dbReference>
<dbReference type="SUPFAM" id="SSF51206">
    <property type="entry name" value="cAMP-binding domain-like"/>
    <property type="match status" value="1"/>
</dbReference>
<evidence type="ECO:0000313" key="6">
    <source>
        <dbReference type="Proteomes" id="UP000003250"/>
    </source>
</evidence>
<dbReference type="GO" id="GO:0003700">
    <property type="term" value="F:DNA-binding transcription factor activity"/>
    <property type="evidence" value="ECO:0007669"/>
    <property type="project" value="TreeGrafter"/>
</dbReference>
<evidence type="ECO:0000313" key="5">
    <source>
        <dbReference type="EMBL" id="EHK52755.1"/>
    </source>
</evidence>
<dbReference type="PANTHER" id="PTHR24567:SF74">
    <property type="entry name" value="HTH-TYPE TRANSCRIPTIONAL REGULATOR ARCR"/>
    <property type="match status" value="1"/>
</dbReference>
<dbReference type="InterPro" id="IPR036388">
    <property type="entry name" value="WH-like_DNA-bd_sf"/>
</dbReference>
<feature type="domain" description="Cyclic nucleotide-binding" evidence="4">
    <location>
        <begin position="13"/>
        <end position="100"/>
    </location>
</feature>
<proteinExistence type="predicted"/>
<evidence type="ECO:0000256" key="3">
    <source>
        <dbReference type="ARBA" id="ARBA00023163"/>
    </source>
</evidence>
<dbReference type="InterPro" id="IPR012318">
    <property type="entry name" value="HTH_CRP"/>
</dbReference>
<dbReference type="CDD" id="cd00038">
    <property type="entry name" value="CAP_ED"/>
    <property type="match status" value="1"/>
</dbReference>
<organism evidence="5 6">
    <name type="scientific">Mesorhizobium alhagi CCNWXJ12-2</name>
    <dbReference type="NCBI Taxonomy" id="1107882"/>
    <lineage>
        <taxon>Bacteria</taxon>
        <taxon>Pseudomonadati</taxon>
        <taxon>Pseudomonadota</taxon>
        <taxon>Alphaproteobacteria</taxon>
        <taxon>Hyphomicrobiales</taxon>
        <taxon>Phyllobacteriaceae</taxon>
        <taxon>Allomesorhizobium</taxon>
    </lineage>
</organism>